<keyword evidence="3 8" id="KW-0808">Transferase</keyword>
<dbReference type="Pfam" id="PF01035">
    <property type="entry name" value="DNA_binding_1"/>
    <property type="match status" value="1"/>
</dbReference>
<evidence type="ECO:0000256" key="5">
    <source>
        <dbReference type="ARBA" id="ARBA00023204"/>
    </source>
</evidence>
<dbReference type="PANTHER" id="PTHR10815:SF5">
    <property type="entry name" value="METHYLATED-DNA--PROTEIN-CYSTEINE METHYLTRANSFERASE"/>
    <property type="match status" value="1"/>
</dbReference>
<sequence>MTAATRTAASARTIDTPDGPFTAIAGEDAVIASGWTAGVAELVPLIHRSLRPADADALAAGELGSDASRATLAAALAAVEAFYDGDVTAPDAVAVRQRSGEFLEATWRAMRGIRPGDPVTYAELAALAGRPAAARPAASACAMNAAALFVPCHRVLRTGGGLGGFRYGLAIKQSLLDREARTQ</sequence>
<protein>
    <submittedName>
        <fullName evidence="8">Methylated-DNA-[protein]-cysteine S-methyltransferase</fullName>
    </submittedName>
</protein>
<comment type="caution">
    <text evidence="8">The sequence shown here is derived from an EMBL/GenBank/DDBJ whole genome shotgun (WGS) entry which is preliminary data.</text>
</comment>
<dbReference type="GO" id="GO:0032259">
    <property type="term" value="P:methylation"/>
    <property type="evidence" value="ECO:0007669"/>
    <property type="project" value="UniProtKB-KW"/>
</dbReference>
<dbReference type="PANTHER" id="PTHR10815">
    <property type="entry name" value="METHYLATED-DNA--PROTEIN-CYSTEINE METHYLTRANSFERASE"/>
    <property type="match status" value="1"/>
</dbReference>
<dbReference type="SUPFAM" id="SSF46767">
    <property type="entry name" value="Methylated DNA-protein cysteine methyltransferase, C-terminal domain"/>
    <property type="match status" value="1"/>
</dbReference>
<comment type="catalytic activity">
    <reaction evidence="1">
        <text>a 4-O-methyl-thymidine in DNA + L-cysteinyl-[protein] = a thymidine in DNA + S-methyl-L-cysteinyl-[protein]</text>
        <dbReference type="Rhea" id="RHEA:53428"/>
        <dbReference type="Rhea" id="RHEA-COMP:10131"/>
        <dbReference type="Rhea" id="RHEA-COMP:10132"/>
        <dbReference type="Rhea" id="RHEA-COMP:13555"/>
        <dbReference type="Rhea" id="RHEA-COMP:13556"/>
        <dbReference type="ChEBI" id="CHEBI:29950"/>
        <dbReference type="ChEBI" id="CHEBI:82612"/>
        <dbReference type="ChEBI" id="CHEBI:137386"/>
        <dbReference type="ChEBI" id="CHEBI:137387"/>
        <dbReference type="EC" id="2.1.1.63"/>
    </reaction>
</comment>
<dbReference type="Gene3D" id="1.10.10.10">
    <property type="entry name" value="Winged helix-like DNA-binding domain superfamily/Winged helix DNA-binding domain"/>
    <property type="match status" value="1"/>
</dbReference>
<keyword evidence="9" id="KW-1185">Reference proteome</keyword>
<evidence type="ECO:0000256" key="1">
    <source>
        <dbReference type="ARBA" id="ARBA00001286"/>
    </source>
</evidence>
<keyword evidence="2 8" id="KW-0489">Methyltransferase</keyword>
<dbReference type="GO" id="GO:0003908">
    <property type="term" value="F:methylated-DNA-[protein]-cysteine S-methyltransferase activity"/>
    <property type="evidence" value="ECO:0007669"/>
    <property type="project" value="UniProtKB-EC"/>
</dbReference>
<gene>
    <name evidence="8" type="ORF">EV141_1615</name>
</gene>
<keyword evidence="5" id="KW-0234">DNA repair</keyword>
<dbReference type="RefSeq" id="WP_130485450.1">
    <property type="nucleotide sequence ID" value="NZ_SGWW01000003.1"/>
</dbReference>
<evidence type="ECO:0000256" key="2">
    <source>
        <dbReference type="ARBA" id="ARBA00022603"/>
    </source>
</evidence>
<dbReference type="AlphaFoldDB" id="A0A4Q7LPB9"/>
<dbReference type="NCBIfam" id="TIGR00589">
    <property type="entry name" value="ogt"/>
    <property type="match status" value="1"/>
</dbReference>
<dbReference type="InterPro" id="IPR036388">
    <property type="entry name" value="WH-like_DNA-bd_sf"/>
</dbReference>
<name>A0A4Q7LPB9_9MICO</name>
<evidence type="ECO:0000259" key="7">
    <source>
        <dbReference type="Pfam" id="PF01035"/>
    </source>
</evidence>
<dbReference type="InterPro" id="IPR014048">
    <property type="entry name" value="MethylDNA_cys_MeTrfase_DNA-bd"/>
</dbReference>
<feature type="domain" description="Methylated-DNA-[protein]-cysteine S-methyltransferase DNA binding" evidence="7">
    <location>
        <begin position="102"/>
        <end position="180"/>
    </location>
</feature>
<evidence type="ECO:0000313" key="9">
    <source>
        <dbReference type="Proteomes" id="UP000293519"/>
    </source>
</evidence>
<comment type="catalytic activity">
    <reaction evidence="6">
        <text>a 6-O-methyl-2'-deoxyguanosine in DNA + L-cysteinyl-[protein] = S-methyl-L-cysteinyl-[protein] + a 2'-deoxyguanosine in DNA</text>
        <dbReference type="Rhea" id="RHEA:24000"/>
        <dbReference type="Rhea" id="RHEA-COMP:10131"/>
        <dbReference type="Rhea" id="RHEA-COMP:10132"/>
        <dbReference type="Rhea" id="RHEA-COMP:11367"/>
        <dbReference type="Rhea" id="RHEA-COMP:11368"/>
        <dbReference type="ChEBI" id="CHEBI:29950"/>
        <dbReference type="ChEBI" id="CHEBI:82612"/>
        <dbReference type="ChEBI" id="CHEBI:85445"/>
        <dbReference type="ChEBI" id="CHEBI:85448"/>
        <dbReference type="EC" id="2.1.1.63"/>
    </reaction>
</comment>
<proteinExistence type="predicted"/>
<dbReference type="OrthoDB" id="9802228at2"/>
<evidence type="ECO:0000256" key="4">
    <source>
        <dbReference type="ARBA" id="ARBA00022763"/>
    </source>
</evidence>
<evidence type="ECO:0000256" key="6">
    <source>
        <dbReference type="ARBA" id="ARBA00049348"/>
    </source>
</evidence>
<evidence type="ECO:0000256" key="3">
    <source>
        <dbReference type="ARBA" id="ARBA00022679"/>
    </source>
</evidence>
<dbReference type="InterPro" id="IPR001497">
    <property type="entry name" value="MethylDNA_cys_MeTrfase_AS"/>
</dbReference>
<dbReference type="Proteomes" id="UP000293519">
    <property type="component" value="Unassembled WGS sequence"/>
</dbReference>
<dbReference type="GO" id="GO:0006281">
    <property type="term" value="P:DNA repair"/>
    <property type="evidence" value="ECO:0007669"/>
    <property type="project" value="UniProtKB-KW"/>
</dbReference>
<dbReference type="PROSITE" id="PS00374">
    <property type="entry name" value="MGMT"/>
    <property type="match status" value="1"/>
</dbReference>
<dbReference type="InterPro" id="IPR036217">
    <property type="entry name" value="MethylDNA_cys_MeTrfase_DNAb"/>
</dbReference>
<dbReference type="EMBL" id="SGWW01000003">
    <property type="protein sequence ID" value="RZS56163.1"/>
    <property type="molecule type" value="Genomic_DNA"/>
</dbReference>
<evidence type="ECO:0000313" key="8">
    <source>
        <dbReference type="EMBL" id="RZS56163.1"/>
    </source>
</evidence>
<keyword evidence="4" id="KW-0227">DNA damage</keyword>
<organism evidence="8 9">
    <name type="scientific">Microcella putealis</name>
    <dbReference type="NCBI Taxonomy" id="337005"/>
    <lineage>
        <taxon>Bacteria</taxon>
        <taxon>Bacillati</taxon>
        <taxon>Actinomycetota</taxon>
        <taxon>Actinomycetes</taxon>
        <taxon>Micrococcales</taxon>
        <taxon>Microbacteriaceae</taxon>
        <taxon>Microcella</taxon>
    </lineage>
</organism>
<accession>A0A4Q7LPB9</accession>
<reference evidence="8 9" key="1">
    <citation type="journal article" date="2015" name="Stand. Genomic Sci.">
        <title>Genomic Encyclopedia of Bacterial and Archaeal Type Strains, Phase III: the genomes of soil and plant-associated and newly described type strains.</title>
        <authorList>
            <person name="Whitman W.B."/>
            <person name="Woyke T."/>
            <person name="Klenk H.P."/>
            <person name="Zhou Y."/>
            <person name="Lilburn T.G."/>
            <person name="Beck B.J."/>
            <person name="De Vos P."/>
            <person name="Vandamme P."/>
            <person name="Eisen J.A."/>
            <person name="Garrity G."/>
            <person name="Hugenholtz P."/>
            <person name="Kyrpides N.C."/>
        </authorList>
    </citation>
    <scope>NUCLEOTIDE SEQUENCE [LARGE SCALE GENOMIC DNA]</scope>
    <source>
        <strain evidence="8 9">CV2</strain>
    </source>
</reference>